<dbReference type="AlphaFoldDB" id="S7RCM1"/>
<dbReference type="PANTHER" id="PTHR31796:SF2">
    <property type="entry name" value="SUZ DOMAIN-CONTAINING PROTEIN 1"/>
    <property type="match status" value="1"/>
</dbReference>
<proteinExistence type="predicted"/>
<sequence>MAAAATPDPWDQPSTSTAPRLPRATPASVPDDWDADTDSDEEDSRAVWEAANKKPPMPTILPAQSSTASTSLPPLEAIQPTLKILKRPSATLNPSGSPAGTGTGVSGSAQTLEERERSYREARERIFGSQEKEGEGEGEEKSKKEGGEKASLQVQVVRNPKGPERKGFERRRKKDEGGKGGSS</sequence>
<feature type="compositionally biased region" description="Acidic residues" evidence="1">
    <location>
        <begin position="31"/>
        <end position="43"/>
    </location>
</feature>
<dbReference type="RefSeq" id="XP_007869824.1">
    <property type="nucleotide sequence ID" value="XM_007871633.1"/>
</dbReference>
<dbReference type="eggNOG" id="ENOG502SVU7">
    <property type="taxonomic scope" value="Eukaryota"/>
</dbReference>
<dbReference type="GeneID" id="19304633"/>
<feature type="compositionally biased region" description="Basic and acidic residues" evidence="1">
    <location>
        <begin position="174"/>
        <end position="183"/>
    </location>
</feature>
<keyword evidence="4" id="KW-1185">Reference proteome</keyword>
<organism evidence="3 4">
    <name type="scientific">Gloeophyllum trabeum (strain ATCC 11539 / FP-39264 / Madison 617)</name>
    <name type="common">Brown rot fungus</name>
    <dbReference type="NCBI Taxonomy" id="670483"/>
    <lineage>
        <taxon>Eukaryota</taxon>
        <taxon>Fungi</taxon>
        <taxon>Dikarya</taxon>
        <taxon>Basidiomycota</taxon>
        <taxon>Agaricomycotina</taxon>
        <taxon>Agaricomycetes</taxon>
        <taxon>Gloeophyllales</taxon>
        <taxon>Gloeophyllaceae</taxon>
        <taxon>Gloeophyllum</taxon>
    </lineage>
</organism>
<protein>
    <recommendedName>
        <fullName evidence="2">SUZ domain-containing protein</fullName>
    </recommendedName>
</protein>
<feature type="domain" description="SUZ" evidence="2">
    <location>
        <begin position="56"/>
        <end position="131"/>
    </location>
</feature>
<dbReference type="InterPro" id="IPR039228">
    <property type="entry name" value="SZRD1"/>
</dbReference>
<reference evidence="3 4" key="1">
    <citation type="journal article" date="2012" name="Science">
        <title>The Paleozoic origin of enzymatic lignin decomposition reconstructed from 31 fungal genomes.</title>
        <authorList>
            <person name="Floudas D."/>
            <person name="Binder M."/>
            <person name="Riley R."/>
            <person name="Barry K."/>
            <person name="Blanchette R.A."/>
            <person name="Henrissat B."/>
            <person name="Martinez A.T."/>
            <person name="Otillar R."/>
            <person name="Spatafora J.W."/>
            <person name="Yadav J.S."/>
            <person name="Aerts A."/>
            <person name="Benoit I."/>
            <person name="Boyd A."/>
            <person name="Carlson A."/>
            <person name="Copeland A."/>
            <person name="Coutinho P.M."/>
            <person name="de Vries R.P."/>
            <person name="Ferreira P."/>
            <person name="Findley K."/>
            <person name="Foster B."/>
            <person name="Gaskell J."/>
            <person name="Glotzer D."/>
            <person name="Gorecki P."/>
            <person name="Heitman J."/>
            <person name="Hesse C."/>
            <person name="Hori C."/>
            <person name="Igarashi K."/>
            <person name="Jurgens J.A."/>
            <person name="Kallen N."/>
            <person name="Kersten P."/>
            <person name="Kohler A."/>
            <person name="Kuees U."/>
            <person name="Kumar T.K.A."/>
            <person name="Kuo A."/>
            <person name="LaButti K."/>
            <person name="Larrondo L.F."/>
            <person name="Lindquist E."/>
            <person name="Ling A."/>
            <person name="Lombard V."/>
            <person name="Lucas S."/>
            <person name="Lundell T."/>
            <person name="Martin R."/>
            <person name="McLaughlin D.J."/>
            <person name="Morgenstern I."/>
            <person name="Morin E."/>
            <person name="Murat C."/>
            <person name="Nagy L.G."/>
            <person name="Nolan M."/>
            <person name="Ohm R.A."/>
            <person name="Patyshakuliyeva A."/>
            <person name="Rokas A."/>
            <person name="Ruiz-Duenas F.J."/>
            <person name="Sabat G."/>
            <person name="Salamov A."/>
            <person name="Samejima M."/>
            <person name="Schmutz J."/>
            <person name="Slot J.C."/>
            <person name="St John F."/>
            <person name="Stenlid J."/>
            <person name="Sun H."/>
            <person name="Sun S."/>
            <person name="Syed K."/>
            <person name="Tsang A."/>
            <person name="Wiebenga A."/>
            <person name="Young D."/>
            <person name="Pisabarro A."/>
            <person name="Eastwood D.C."/>
            <person name="Martin F."/>
            <person name="Cullen D."/>
            <person name="Grigoriev I.V."/>
            <person name="Hibbett D.S."/>
        </authorList>
    </citation>
    <scope>NUCLEOTIDE SEQUENCE [LARGE SCALE GENOMIC DNA]</scope>
    <source>
        <strain evidence="3 4">ATCC 11539</strain>
    </source>
</reference>
<dbReference type="KEGG" id="gtr:GLOTRDRAFT_140866"/>
<feature type="compositionally biased region" description="Basic and acidic residues" evidence="1">
    <location>
        <begin position="112"/>
        <end position="148"/>
    </location>
</feature>
<dbReference type="InterPro" id="IPR024771">
    <property type="entry name" value="SUZ"/>
</dbReference>
<name>S7RCM1_GLOTA</name>
<feature type="compositionally biased region" description="Polar residues" evidence="1">
    <location>
        <begin position="62"/>
        <end position="72"/>
    </location>
</feature>
<dbReference type="EMBL" id="KB469309">
    <property type="protein sequence ID" value="EPQ51955.1"/>
    <property type="molecule type" value="Genomic_DNA"/>
</dbReference>
<evidence type="ECO:0000313" key="4">
    <source>
        <dbReference type="Proteomes" id="UP000030669"/>
    </source>
</evidence>
<gene>
    <name evidence="3" type="ORF">GLOTRDRAFT_140866</name>
</gene>
<dbReference type="STRING" id="670483.S7RCM1"/>
<dbReference type="Proteomes" id="UP000030669">
    <property type="component" value="Unassembled WGS sequence"/>
</dbReference>
<dbReference type="PANTHER" id="PTHR31796">
    <property type="entry name" value="SUZ DOMAIN-CONTAINING PROTEIN 1"/>
    <property type="match status" value="1"/>
</dbReference>
<evidence type="ECO:0000313" key="3">
    <source>
        <dbReference type="EMBL" id="EPQ51955.1"/>
    </source>
</evidence>
<evidence type="ECO:0000259" key="2">
    <source>
        <dbReference type="PROSITE" id="PS51673"/>
    </source>
</evidence>
<dbReference type="HOGENOM" id="CLU_109005_0_0_1"/>
<feature type="region of interest" description="Disordered" evidence="1">
    <location>
        <begin position="1"/>
        <end position="183"/>
    </location>
</feature>
<dbReference type="Pfam" id="PF12752">
    <property type="entry name" value="SUZ"/>
    <property type="match status" value="1"/>
</dbReference>
<dbReference type="OMA" id="WNDANTK"/>
<dbReference type="OrthoDB" id="5373615at2759"/>
<evidence type="ECO:0000256" key="1">
    <source>
        <dbReference type="SAM" id="MobiDB-lite"/>
    </source>
</evidence>
<dbReference type="PROSITE" id="PS51673">
    <property type="entry name" value="SUZ"/>
    <property type="match status" value="1"/>
</dbReference>
<accession>S7RCM1</accession>